<evidence type="ECO:0000256" key="1">
    <source>
        <dbReference type="ARBA" id="ARBA00004167"/>
    </source>
</evidence>
<evidence type="ECO:0000256" key="2">
    <source>
        <dbReference type="ARBA" id="ARBA00022448"/>
    </source>
</evidence>
<protein>
    <submittedName>
        <fullName evidence="8">Cytochrome b6-f complex subunit 7</fullName>
    </submittedName>
</protein>
<reference evidence="8" key="1">
    <citation type="submission" date="2019-09" db="EMBL/GenBank/DDBJ databases">
        <title>Draft genome information of white flower Hibiscus syriacus.</title>
        <authorList>
            <person name="Kim Y.-M."/>
        </authorList>
    </citation>
    <scope>NUCLEOTIDE SEQUENCE [LARGE SCALE GENOMIC DNA]</scope>
    <source>
        <strain evidence="8">YM2019G1</strain>
    </source>
</reference>
<evidence type="ECO:0000256" key="7">
    <source>
        <dbReference type="SAM" id="Phobius"/>
    </source>
</evidence>
<keyword evidence="4" id="KW-0249">Electron transport</keyword>
<keyword evidence="3 7" id="KW-0812">Transmembrane</keyword>
<evidence type="ECO:0000256" key="6">
    <source>
        <dbReference type="ARBA" id="ARBA00023136"/>
    </source>
</evidence>
<dbReference type="PANTHER" id="PTHR34951:SF1">
    <property type="entry name" value="B6F COMPLEX SUBUNIT, PUTATIVE, EXPRESSED-RELATED"/>
    <property type="match status" value="1"/>
</dbReference>
<organism evidence="8 9">
    <name type="scientific">Hibiscus syriacus</name>
    <name type="common">Rose of Sharon</name>
    <dbReference type="NCBI Taxonomy" id="106335"/>
    <lineage>
        <taxon>Eukaryota</taxon>
        <taxon>Viridiplantae</taxon>
        <taxon>Streptophyta</taxon>
        <taxon>Embryophyta</taxon>
        <taxon>Tracheophyta</taxon>
        <taxon>Spermatophyta</taxon>
        <taxon>Magnoliopsida</taxon>
        <taxon>eudicotyledons</taxon>
        <taxon>Gunneridae</taxon>
        <taxon>Pentapetalae</taxon>
        <taxon>rosids</taxon>
        <taxon>malvids</taxon>
        <taxon>Malvales</taxon>
        <taxon>Malvaceae</taxon>
        <taxon>Malvoideae</taxon>
        <taxon>Hibiscus</taxon>
    </lineage>
</organism>
<feature type="transmembrane region" description="Helical" evidence="7">
    <location>
        <begin position="132"/>
        <end position="156"/>
    </location>
</feature>
<keyword evidence="2" id="KW-0813">Transport</keyword>
<sequence length="164" mass="17149">MSLMGLLVCVLSHFLKSMSFRFNWNISLSLSRVSFLSFLAMATTASATLTPPTLAAATVGSPRRRSAVNVSYITGLNSFGGLKAHNNLVSLGQPVCIEQLFANVMNSLKAPSRGNGRGGGALSSTCNAVGEIFRIAAIMNGLVLVGVAVGFVLLPIEASLEESE</sequence>
<dbReference type="InterPro" id="IPR053333">
    <property type="entry name" value="Cytochrome_b6-f_sub7"/>
</dbReference>
<dbReference type="Proteomes" id="UP000436088">
    <property type="component" value="Unassembled WGS sequence"/>
</dbReference>
<evidence type="ECO:0000256" key="4">
    <source>
        <dbReference type="ARBA" id="ARBA00022982"/>
    </source>
</evidence>
<evidence type="ECO:0000313" key="8">
    <source>
        <dbReference type="EMBL" id="KAE8688039.1"/>
    </source>
</evidence>
<keyword evidence="6 7" id="KW-0472">Membrane</keyword>
<comment type="caution">
    <text evidence="8">The sequence shown here is derived from an EMBL/GenBank/DDBJ whole genome shotgun (WGS) entry which is preliminary data.</text>
</comment>
<evidence type="ECO:0000256" key="3">
    <source>
        <dbReference type="ARBA" id="ARBA00022692"/>
    </source>
</evidence>
<accession>A0A6A2Z9E4</accession>
<evidence type="ECO:0000256" key="5">
    <source>
        <dbReference type="ARBA" id="ARBA00022989"/>
    </source>
</evidence>
<name>A0A6A2Z9E4_HIBSY</name>
<dbReference type="GO" id="GO:0016020">
    <property type="term" value="C:membrane"/>
    <property type="evidence" value="ECO:0007669"/>
    <property type="project" value="UniProtKB-SubCell"/>
</dbReference>
<keyword evidence="5 7" id="KW-1133">Transmembrane helix</keyword>
<dbReference type="SUPFAM" id="SSF103441">
    <property type="entry name" value="PetM subunit of the cytochrome b6f complex"/>
    <property type="match status" value="1"/>
</dbReference>
<keyword evidence="9" id="KW-1185">Reference proteome</keyword>
<dbReference type="GO" id="GO:0009512">
    <property type="term" value="C:cytochrome b6f complex"/>
    <property type="evidence" value="ECO:0007669"/>
    <property type="project" value="InterPro"/>
</dbReference>
<dbReference type="Pfam" id="PF08041">
    <property type="entry name" value="PetM"/>
    <property type="match status" value="1"/>
</dbReference>
<dbReference type="InterPro" id="IPR012595">
    <property type="entry name" value="PetM_cyt_b6/f_cplx_su7"/>
</dbReference>
<evidence type="ECO:0000313" key="9">
    <source>
        <dbReference type="Proteomes" id="UP000436088"/>
    </source>
</evidence>
<dbReference type="PANTHER" id="PTHR34951">
    <property type="entry name" value="B6F COMPLEX SUBUNIT, PUTATIVE, EXPRESSED-RELATED"/>
    <property type="match status" value="1"/>
</dbReference>
<comment type="subcellular location">
    <subcellularLocation>
        <location evidence="1">Membrane</location>
        <topology evidence="1">Single-pass membrane protein</topology>
    </subcellularLocation>
</comment>
<dbReference type="AlphaFoldDB" id="A0A6A2Z9E4"/>
<gene>
    <name evidence="8" type="ORF">F3Y22_tig00111005pilonHSYRG00198</name>
</gene>
<feature type="transmembrane region" description="Helical" evidence="7">
    <location>
        <begin position="35"/>
        <end position="57"/>
    </location>
</feature>
<dbReference type="EMBL" id="VEPZ02001198">
    <property type="protein sequence ID" value="KAE8688039.1"/>
    <property type="molecule type" value="Genomic_DNA"/>
</dbReference>
<dbReference type="HAMAP" id="MF_00396">
    <property type="entry name" value="Cytb6_f_PetM"/>
    <property type="match status" value="1"/>
</dbReference>
<proteinExistence type="inferred from homology"/>